<keyword evidence="5" id="KW-1185">Reference proteome</keyword>
<evidence type="ECO:0000259" key="3">
    <source>
        <dbReference type="PROSITE" id="PS50977"/>
    </source>
</evidence>
<sequence length="228" mass="25222">MVWRRGSVSRRYCCDVGRPGHESQSEQIVGVVLELLESQGYDAVQLREVARRAHVSLATVYKWFPTRNELIVAAVERWMAVNSYAAVAAPAPEETLREGLTRLLHTVFEPWENNPRMLEAYYRARGGAGGQRLDVQGVEAILPFANPLIEGADPCYVTDIGLVLSNMTYALIGRFVDKSLDITEILPTLDRVIYRLTSDNAQDATAARGAAARGASFDPALAAPFDRR</sequence>
<dbReference type="Gene3D" id="1.10.357.10">
    <property type="entry name" value="Tetracycline Repressor, domain 2"/>
    <property type="match status" value="1"/>
</dbReference>
<dbReference type="AlphaFoldDB" id="A0A931IGZ4"/>
<dbReference type="PANTHER" id="PTHR30055">
    <property type="entry name" value="HTH-TYPE TRANSCRIPTIONAL REGULATOR RUTR"/>
    <property type="match status" value="1"/>
</dbReference>
<reference evidence="4" key="1">
    <citation type="submission" date="2020-11" db="EMBL/GenBank/DDBJ databases">
        <title>Nocardia NEAU-351.nov., a novel actinomycete isolated from the cow dung.</title>
        <authorList>
            <person name="Zhang X."/>
        </authorList>
    </citation>
    <scope>NUCLEOTIDE SEQUENCE</scope>
    <source>
        <strain evidence="4">NEAU-351</strain>
    </source>
</reference>
<evidence type="ECO:0000256" key="1">
    <source>
        <dbReference type="ARBA" id="ARBA00023125"/>
    </source>
</evidence>
<dbReference type="Pfam" id="PF17925">
    <property type="entry name" value="TetR_C_20"/>
    <property type="match status" value="1"/>
</dbReference>
<organism evidence="4 5">
    <name type="scientific">Nocardia bovistercoris</name>
    <dbReference type="NCBI Taxonomy" id="2785916"/>
    <lineage>
        <taxon>Bacteria</taxon>
        <taxon>Bacillati</taxon>
        <taxon>Actinomycetota</taxon>
        <taxon>Actinomycetes</taxon>
        <taxon>Mycobacteriales</taxon>
        <taxon>Nocardiaceae</taxon>
        <taxon>Nocardia</taxon>
    </lineage>
</organism>
<dbReference type="EMBL" id="JADMLG010000014">
    <property type="protein sequence ID" value="MBH0780195.1"/>
    <property type="molecule type" value="Genomic_DNA"/>
</dbReference>
<dbReference type="Proteomes" id="UP000655751">
    <property type="component" value="Unassembled WGS sequence"/>
</dbReference>
<evidence type="ECO:0000313" key="5">
    <source>
        <dbReference type="Proteomes" id="UP000655751"/>
    </source>
</evidence>
<dbReference type="InterPro" id="IPR001647">
    <property type="entry name" value="HTH_TetR"/>
</dbReference>
<evidence type="ECO:0000313" key="4">
    <source>
        <dbReference type="EMBL" id="MBH0780195.1"/>
    </source>
</evidence>
<dbReference type="InterPro" id="IPR050109">
    <property type="entry name" value="HTH-type_TetR-like_transc_reg"/>
</dbReference>
<evidence type="ECO:0000256" key="2">
    <source>
        <dbReference type="PROSITE-ProRule" id="PRU00335"/>
    </source>
</evidence>
<comment type="caution">
    <text evidence="4">The sequence shown here is derived from an EMBL/GenBank/DDBJ whole genome shotgun (WGS) entry which is preliminary data.</text>
</comment>
<dbReference type="InterPro" id="IPR041642">
    <property type="entry name" value="KstR_C"/>
</dbReference>
<feature type="domain" description="HTH tetR-type" evidence="3">
    <location>
        <begin position="22"/>
        <end position="82"/>
    </location>
</feature>
<gene>
    <name evidence="4" type="ORF">IT779_28385</name>
</gene>
<dbReference type="InterPro" id="IPR009057">
    <property type="entry name" value="Homeodomain-like_sf"/>
</dbReference>
<dbReference type="SUPFAM" id="SSF46689">
    <property type="entry name" value="Homeodomain-like"/>
    <property type="match status" value="1"/>
</dbReference>
<dbReference type="PANTHER" id="PTHR30055:SF242">
    <property type="entry name" value="HTH-TYPE TRANSCRIPTIONAL REPRESSOR KSTR"/>
    <property type="match status" value="1"/>
</dbReference>
<dbReference type="Pfam" id="PF00440">
    <property type="entry name" value="TetR_N"/>
    <property type="match status" value="1"/>
</dbReference>
<dbReference type="GO" id="GO:0000976">
    <property type="term" value="F:transcription cis-regulatory region binding"/>
    <property type="evidence" value="ECO:0007669"/>
    <property type="project" value="TreeGrafter"/>
</dbReference>
<accession>A0A931IGZ4</accession>
<name>A0A931IGZ4_9NOCA</name>
<dbReference type="PROSITE" id="PS50977">
    <property type="entry name" value="HTH_TETR_2"/>
    <property type="match status" value="1"/>
</dbReference>
<dbReference type="PRINTS" id="PR00455">
    <property type="entry name" value="HTHTETR"/>
</dbReference>
<protein>
    <submittedName>
        <fullName evidence="4">TetR/AcrR family transcriptional regulator</fullName>
    </submittedName>
</protein>
<keyword evidence="1 2" id="KW-0238">DNA-binding</keyword>
<feature type="DNA-binding region" description="H-T-H motif" evidence="2">
    <location>
        <begin position="45"/>
        <end position="64"/>
    </location>
</feature>
<proteinExistence type="predicted"/>
<dbReference type="GO" id="GO:0003700">
    <property type="term" value="F:DNA-binding transcription factor activity"/>
    <property type="evidence" value="ECO:0007669"/>
    <property type="project" value="TreeGrafter"/>
</dbReference>